<name>A0A6P4YJC1_BRABE</name>
<evidence type="ECO:0000256" key="3">
    <source>
        <dbReference type="PROSITE-ProRule" id="PRU00023"/>
    </source>
</evidence>
<evidence type="ECO:0000256" key="2">
    <source>
        <dbReference type="ARBA" id="ARBA00023043"/>
    </source>
</evidence>
<feature type="compositionally biased region" description="Basic and acidic residues" evidence="4">
    <location>
        <begin position="47"/>
        <end position="90"/>
    </location>
</feature>
<dbReference type="AlphaFoldDB" id="A0A6P4YJC1"/>
<feature type="repeat" description="ANK" evidence="3">
    <location>
        <begin position="194"/>
        <end position="226"/>
    </location>
</feature>
<dbReference type="InterPro" id="IPR036770">
    <property type="entry name" value="Ankyrin_rpt-contain_sf"/>
</dbReference>
<reference evidence="6" key="1">
    <citation type="submission" date="2025-08" db="UniProtKB">
        <authorList>
            <consortium name="RefSeq"/>
        </authorList>
    </citation>
    <scope>IDENTIFICATION</scope>
    <source>
        <tissue evidence="6">Gonad</tissue>
    </source>
</reference>
<dbReference type="PRINTS" id="PR01415">
    <property type="entry name" value="ANKYRIN"/>
</dbReference>
<dbReference type="Pfam" id="PF12796">
    <property type="entry name" value="Ank_2"/>
    <property type="match status" value="1"/>
</dbReference>
<dbReference type="OrthoDB" id="20872at2759"/>
<dbReference type="GeneID" id="109468093"/>
<dbReference type="SMART" id="SM00248">
    <property type="entry name" value="ANK"/>
    <property type="match status" value="4"/>
</dbReference>
<dbReference type="PROSITE" id="PS50088">
    <property type="entry name" value="ANK_REPEAT"/>
    <property type="match status" value="2"/>
</dbReference>
<evidence type="ECO:0000256" key="1">
    <source>
        <dbReference type="ARBA" id="ARBA00022737"/>
    </source>
</evidence>
<dbReference type="InterPro" id="IPR002110">
    <property type="entry name" value="Ankyrin_rpt"/>
</dbReference>
<accession>A0A6P4YJC1</accession>
<dbReference type="PANTHER" id="PTHR24178:SF41">
    <property type="entry name" value="ANKYRIN-2 ISOFORM X1"/>
    <property type="match status" value="1"/>
</dbReference>
<dbReference type="PROSITE" id="PS50297">
    <property type="entry name" value="ANK_REP_REGION"/>
    <property type="match status" value="2"/>
</dbReference>
<dbReference type="RefSeq" id="XP_019621889.1">
    <property type="nucleotide sequence ID" value="XM_019766330.1"/>
</dbReference>
<dbReference type="PANTHER" id="PTHR24178">
    <property type="entry name" value="MOLTING PROTEIN MLT-4"/>
    <property type="match status" value="1"/>
</dbReference>
<proteinExistence type="predicted"/>
<keyword evidence="1" id="KW-0677">Repeat</keyword>
<keyword evidence="5" id="KW-1185">Reference proteome</keyword>
<dbReference type="Gene3D" id="1.25.40.20">
    <property type="entry name" value="Ankyrin repeat-containing domain"/>
    <property type="match status" value="1"/>
</dbReference>
<feature type="region of interest" description="Disordered" evidence="4">
    <location>
        <begin position="47"/>
        <end position="101"/>
    </location>
</feature>
<dbReference type="Proteomes" id="UP000515135">
    <property type="component" value="Unplaced"/>
</dbReference>
<evidence type="ECO:0000313" key="5">
    <source>
        <dbReference type="Proteomes" id="UP000515135"/>
    </source>
</evidence>
<evidence type="ECO:0000313" key="6">
    <source>
        <dbReference type="RefSeq" id="XP_019621889.1"/>
    </source>
</evidence>
<sequence>MEGEKQQLAPSASCEHVDTAAITPGSATTPDAACILCQICTRPSEKKEKLKEIPVDGNTPEKAEKEAMEKDSLKPKDNDEEKEKSKKKPEEESDGNASFLRAARAGNLDKVLEYLKGSTDINTSNASDGNASFLRAARAGNLDKVLEYLKGSTDINTSNANGLNALHLSSKEGHVNIVQELLARGADVNAATKKGNTALHIASLAGQKEIVKILVEHGATVNCQSQVALGNHYVPPTWPPSATLCVVSRAE</sequence>
<feature type="repeat" description="ANK" evidence="3">
    <location>
        <begin position="161"/>
        <end position="193"/>
    </location>
</feature>
<organism evidence="5 6">
    <name type="scientific">Branchiostoma belcheri</name>
    <name type="common">Amphioxus</name>
    <dbReference type="NCBI Taxonomy" id="7741"/>
    <lineage>
        <taxon>Eukaryota</taxon>
        <taxon>Metazoa</taxon>
        <taxon>Chordata</taxon>
        <taxon>Cephalochordata</taxon>
        <taxon>Leptocardii</taxon>
        <taxon>Amphioxiformes</taxon>
        <taxon>Branchiostomatidae</taxon>
        <taxon>Branchiostoma</taxon>
    </lineage>
</organism>
<keyword evidence="2 3" id="KW-0040">ANK repeat</keyword>
<dbReference type="SUPFAM" id="SSF48403">
    <property type="entry name" value="Ankyrin repeat"/>
    <property type="match status" value="1"/>
</dbReference>
<evidence type="ECO:0000256" key="4">
    <source>
        <dbReference type="SAM" id="MobiDB-lite"/>
    </source>
</evidence>
<protein>
    <submittedName>
        <fullName evidence="6">Ankyrin-2-like</fullName>
    </submittedName>
</protein>
<gene>
    <name evidence="6" type="primary">LOC109468093</name>
</gene>
<dbReference type="KEGG" id="bbel:109468093"/>